<name>A0A6J6KAJ7_9ZZZZ</name>
<keyword evidence="1" id="KW-1133">Transmembrane helix</keyword>
<dbReference type="AlphaFoldDB" id="A0A6J6KAJ7"/>
<evidence type="ECO:0000313" key="2">
    <source>
        <dbReference type="EMBL" id="CAB4645443.1"/>
    </source>
</evidence>
<proteinExistence type="predicted"/>
<dbReference type="EMBL" id="CAEZVY010000088">
    <property type="protein sequence ID" value="CAB4645443.1"/>
    <property type="molecule type" value="Genomic_DNA"/>
</dbReference>
<sequence>MTRRSVGSWVVIIAFSVSGVGHLVNPLAFLWLMPPWLPWHIELIYLSGVAELLAAAGLVARWRFAPLFTVAVLLAVWPANWWFAVNSLGNGDTVTSVIAWLRLPLQIPLMWWAWRSPVKPRKVSPGA</sequence>
<gene>
    <name evidence="2" type="ORF">UFOPK2158_00899</name>
</gene>
<organism evidence="2">
    <name type="scientific">freshwater metagenome</name>
    <dbReference type="NCBI Taxonomy" id="449393"/>
    <lineage>
        <taxon>unclassified sequences</taxon>
        <taxon>metagenomes</taxon>
        <taxon>ecological metagenomes</taxon>
    </lineage>
</organism>
<dbReference type="PANTHER" id="PTHR36974:SF1">
    <property type="entry name" value="DOXX FAMILY MEMBRANE PROTEIN"/>
    <property type="match status" value="1"/>
</dbReference>
<keyword evidence="1" id="KW-0472">Membrane</keyword>
<reference evidence="2" key="1">
    <citation type="submission" date="2020-05" db="EMBL/GenBank/DDBJ databases">
        <authorList>
            <person name="Chiriac C."/>
            <person name="Salcher M."/>
            <person name="Ghai R."/>
            <person name="Kavagutti S V."/>
        </authorList>
    </citation>
    <scope>NUCLEOTIDE SEQUENCE</scope>
</reference>
<feature type="transmembrane region" description="Helical" evidence="1">
    <location>
        <begin position="9"/>
        <end position="33"/>
    </location>
</feature>
<evidence type="ECO:0000256" key="1">
    <source>
        <dbReference type="SAM" id="Phobius"/>
    </source>
</evidence>
<feature type="transmembrane region" description="Helical" evidence="1">
    <location>
        <begin position="39"/>
        <end position="60"/>
    </location>
</feature>
<keyword evidence="1" id="KW-0812">Transmembrane</keyword>
<protein>
    <submittedName>
        <fullName evidence="2">Unannotated protein</fullName>
    </submittedName>
</protein>
<accession>A0A6J6KAJ7</accession>
<feature type="transmembrane region" description="Helical" evidence="1">
    <location>
        <begin position="67"/>
        <end position="85"/>
    </location>
</feature>
<dbReference type="PANTHER" id="PTHR36974">
    <property type="entry name" value="MEMBRANE PROTEIN-RELATED"/>
    <property type="match status" value="1"/>
</dbReference>